<organism evidence="3 4">
    <name type="scientific">Comamonas terrigena</name>
    <dbReference type="NCBI Taxonomy" id="32013"/>
    <lineage>
        <taxon>Bacteria</taxon>
        <taxon>Pseudomonadati</taxon>
        <taxon>Pseudomonadota</taxon>
        <taxon>Betaproteobacteria</taxon>
        <taxon>Burkholderiales</taxon>
        <taxon>Comamonadaceae</taxon>
        <taxon>Comamonas</taxon>
    </lineage>
</organism>
<dbReference type="STRING" id="1219032.GCA_001515545_01432"/>
<protein>
    <submittedName>
        <fullName evidence="3">Ribonuclease H</fullName>
    </submittedName>
</protein>
<sequence length="174" mass="18193">MPETAAIPVSPASSASTSAGSPDSAAPSTPWWTVHIDGSALPNPGRMALGAVLVSPAGACHTVSQDTHRTGCNNEAEVLALLAALAVLRTQQAQHARVYSDSSILVEQLTLAKPKPVVRLTPLYDQARAAVRQFAGVTLHWVPRHRNQQADALARAALQLPGAVPAPLAVKRKP</sequence>
<dbReference type="Gene3D" id="3.30.420.10">
    <property type="entry name" value="Ribonuclease H-like superfamily/Ribonuclease H"/>
    <property type="match status" value="1"/>
</dbReference>
<reference evidence="4" key="1">
    <citation type="submission" date="2017-09" db="EMBL/GenBank/DDBJ databases">
        <title>FDA dAtabase for Regulatory Grade micrObial Sequences (FDA-ARGOS): Supporting development and validation of Infectious Disease Dx tests.</title>
        <authorList>
            <person name="Minogue T."/>
            <person name="Wolcott M."/>
            <person name="Wasieloski L."/>
            <person name="Aguilar W."/>
            <person name="Moore D."/>
            <person name="Tallon L."/>
            <person name="Sadzewicz L."/>
            <person name="Ott S."/>
            <person name="Zhao X."/>
            <person name="Nagaraj S."/>
            <person name="Vavikolanu K."/>
            <person name="Aluvathingal J."/>
            <person name="Nadendla S."/>
            <person name="Sichtig H."/>
        </authorList>
    </citation>
    <scope>NUCLEOTIDE SEQUENCE [LARGE SCALE GENOMIC DNA]</scope>
    <source>
        <strain evidence="4">FDAARGOS_394</strain>
    </source>
</reference>
<proteinExistence type="predicted"/>
<dbReference type="PROSITE" id="PS50879">
    <property type="entry name" value="RNASE_H_1"/>
    <property type="match status" value="1"/>
</dbReference>
<dbReference type="GeneID" id="80801202"/>
<dbReference type="GO" id="GO:0004523">
    <property type="term" value="F:RNA-DNA hybrid ribonuclease activity"/>
    <property type="evidence" value="ECO:0007669"/>
    <property type="project" value="InterPro"/>
</dbReference>
<keyword evidence="4" id="KW-1185">Reference proteome</keyword>
<dbReference type="InterPro" id="IPR036397">
    <property type="entry name" value="RNaseH_sf"/>
</dbReference>
<dbReference type="AlphaFoldDB" id="A0A2A7UUW5"/>
<dbReference type="Pfam" id="PF13456">
    <property type="entry name" value="RVT_3"/>
    <property type="match status" value="1"/>
</dbReference>
<dbReference type="CDD" id="cd09279">
    <property type="entry name" value="RNase_HI_like"/>
    <property type="match status" value="1"/>
</dbReference>
<dbReference type="OrthoDB" id="8563755at2"/>
<comment type="caution">
    <text evidence="3">The sequence shown here is derived from an EMBL/GenBank/DDBJ whole genome shotgun (WGS) entry which is preliminary data.</text>
</comment>
<evidence type="ECO:0000256" key="1">
    <source>
        <dbReference type="SAM" id="MobiDB-lite"/>
    </source>
</evidence>
<dbReference type="InterPro" id="IPR002156">
    <property type="entry name" value="RNaseH_domain"/>
</dbReference>
<dbReference type="InterPro" id="IPR012337">
    <property type="entry name" value="RNaseH-like_sf"/>
</dbReference>
<dbReference type="EMBL" id="PDEA01000001">
    <property type="protein sequence ID" value="PEH89105.1"/>
    <property type="molecule type" value="Genomic_DNA"/>
</dbReference>
<feature type="region of interest" description="Disordered" evidence="1">
    <location>
        <begin position="1"/>
        <end position="29"/>
    </location>
</feature>
<dbReference type="SUPFAM" id="SSF53098">
    <property type="entry name" value="Ribonuclease H-like"/>
    <property type="match status" value="1"/>
</dbReference>
<accession>A0A2A7UUW5</accession>
<feature type="domain" description="RNase H type-1" evidence="2">
    <location>
        <begin position="28"/>
        <end position="159"/>
    </location>
</feature>
<name>A0A2A7UUW5_COMTR</name>
<evidence type="ECO:0000313" key="3">
    <source>
        <dbReference type="EMBL" id="PEH89105.1"/>
    </source>
</evidence>
<dbReference type="Proteomes" id="UP000220246">
    <property type="component" value="Unassembled WGS sequence"/>
</dbReference>
<evidence type="ECO:0000313" key="4">
    <source>
        <dbReference type="Proteomes" id="UP000220246"/>
    </source>
</evidence>
<dbReference type="PANTHER" id="PTHR48475">
    <property type="entry name" value="RIBONUCLEASE H"/>
    <property type="match status" value="1"/>
</dbReference>
<evidence type="ECO:0000259" key="2">
    <source>
        <dbReference type="PROSITE" id="PS50879"/>
    </source>
</evidence>
<dbReference type="PANTHER" id="PTHR48475:SF1">
    <property type="entry name" value="RNASE H TYPE-1 DOMAIN-CONTAINING PROTEIN"/>
    <property type="match status" value="1"/>
</dbReference>
<gene>
    <name evidence="3" type="ORF">CRM82_11335</name>
</gene>
<dbReference type="RefSeq" id="WP_083520374.1">
    <property type="nucleotide sequence ID" value="NZ_JAOBYP010000014.1"/>
</dbReference>
<dbReference type="GO" id="GO:0003676">
    <property type="term" value="F:nucleic acid binding"/>
    <property type="evidence" value="ECO:0007669"/>
    <property type="project" value="InterPro"/>
</dbReference>